<evidence type="ECO:0000256" key="5">
    <source>
        <dbReference type="ARBA" id="ARBA00022692"/>
    </source>
</evidence>
<dbReference type="Proteomes" id="UP001378592">
    <property type="component" value="Unassembled WGS sequence"/>
</dbReference>
<comment type="similarity">
    <text evidence="2 12">Belongs to the amiloride-sensitive sodium channel (TC 1.A.6) family.</text>
</comment>
<evidence type="ECO:0000256" key="8">
    <source>
        <dbReference type="ARBA" id="ARBA00023065"/>
    </source>
</evidence>
<gene>
    <name evidence="15" type="ORF">R5R35_003660</name>
</gene>
<evidence type="ECO:0000313" key="15">
    <source>
        <dbReference type="EMBL" id="KAK7868825.1"/>
    </source>
</evidence>
<keyword evidence="4 12" id="KW-0894">Sodium channel</keyword>
<organism evidence="15 16">
    <name type="scientific">Gryllus longicercus</name>
    <dbReference type="NCBI Taxonomy" id="2509291"/>
    <lineage>
        <taxon>Eukaryota</taxon>
        <taxon>Metazoa</taxon>
        <taxon>Ecdysozoa</taxon>
        <taxon>Arthropoda</taxon>
        <taxon>Hexapoda</taxon>
        <taxon>Insecta</taxon>
        <taxon>Pterygota</taxon>
        <taxon>Neoptera</taxon>
        <taxon>Polyneoptera</taxon>
        <taxon>Orthoptera</taxon>
        <taxon>Ensifera</taxon>
        <taxon>Gryllidea</taxon>
        <taxon>Grylloidea</taxon>
        <taxon>Gryllidae</taxon>
        <taxon>Gryllinae</taxon>
        <taxon>Gryllus</taxon>
    </lineage>
</organism>
<feature type="transmembrane region" description="Helical" evidence="14">
    <location>
        <begin position="94"/>
        <end position="118"/>
    </location>
</feature>
<comment type="caution">
    <text evidence="15">The sequence shown here is derived from an EMBL/GenBank/DDBJ whole genome shotgun (WGS) entry which is preliminary data.</text>
</comment>
<dbReference type="InterPro" id="IPR001873">
    <property type="entry name" value="ENaC"/>
</dbReference>
<feature type="region of interest" description="Disordered" evidence="13">
    <location>
        <begin position="126"/>
        <end position="147"/>
    </location>
</feature>
<accession>A0AAN9VPD9</accession>
<evidence type="ECO:0000256" key="12">
    <source>
        <dbReference type="RuleBase" id="RU000679"/>
    </source>
</evidence>
<evidence type="ECO:0000256" key="7">
    <source>
        <dbReference type="ARBA" id="ARBA00023053"/>
    </source>
</evidence>
<keyword evidence="16" id="KW-1185">Reference proteome</keyword>
<proteinExistence type="inferred from homology"/>
<feature type="compositionally biased region" description="Basic residues" evidence="13">
    <location>
        <begin position="126"/>
        <end position="140"/>
    </location>
</feature>
<dbReference type="EMBL" id="JAZDUA010000086">
    <property type="protein sequence ID" value="KAK7868825.1"/>
    <property type="molecule type" value="Genomic_DNA"/>
</dbReference>
<keyword evidence="6 14" id="KW-1133">Transmembrane helix</keyword>
<dbReference type="Gene3D" id="1.10.287.770">
    <property type="entry name" value="YojJ-like"/>
    <property type="match status" value="1"/>
</dbReference>
<sequence length="147" mass="16612">MDPEELESLRVGGDDSQLPCGCQPECEHVAYEADVSEGEFSRQLPINSPDFFGRVDDAADFSMLHVYFVDLIGTLYRRDIYYTWKQLLATEGGLLALVLGFSLVAGFELLYFASLRAVCAAWRQRSRPHPHPRPRPRPLRRVAPASQ</sequence>
<evidence type="ECO:0000256" key="13">
    <source>
        <dbReference type="SAM" id="MobiDB-lite"/>
    </source>
</evidence>
<keyword evidence="5 12" id="KW-0812">Transmembrane</keyword>
<evidence type="ECO:0000256" key="11">
    <source>
        <dbReference type="ARBA" id="ARBA00023303"/>
    </source>
</evidence>
<evidence type="ECO:0000256" key="6">
    <source>
        <dbReference type="ARBA" id="ARBA00022989"/>
    </source>
</evidence>
<name>A0AAN9VPD9_9ORTH</name>
<evidence type="ECO:0000256" key="2">
    <source>
        <dbReference type="ARBA" id="ARBA00007193"/>
    </source>
</evidence>
<keyword evidence="11 12" id="KW-0407">Ion channel</keyword>
<dbReference type="GO" id="GO:0005272">
    <property type="term" value="F:sodium channel activity"/>
    <property type="evidence" value="ECO:0007669"/>
    <property type="project" value="UniProtKB-KW"/>
</dbReference>
<evidence type="ECO:0000256" key="14">
    <source>
        <dbReference type="SAM" id="Phobius"/>
    </source>
</evidence>
<comment type="subcellular location">
    <subcellularLocation>
        <location evidence="1">Membrane</location>
        <topology evidence="1">Multi-pass membrane protein</topology>
    </subcellularLocation>
</comment>
<dbReference type="GO" id="GO:0016020">
    <property type="term" value="C:membrane"/>
    <property type="evidence" value="ECO:0007669"/>
    <property type="project" value="UniProtKB-SubCell"/>
</dbReference>
<dbReference type="AlphaFoldDB" id="A0AAN9VPD9"/>
<evidence type="ECO:0000256" key="10">
    <source>
        <dbReference type="ARBA" id="ARBA00023201"/>
    </source>
</evidence>
<dbReference type="Pfam" id="PF00858">
    <property type="entry name" value="ASC"/>
    <property type="match status" value="1"/>
</dbReference>
<keyword evidence="3 12" id="KW-0813">Transport</keyword>
<keyword evidence="7" id="KW-0915">Sodium</keyword>
<evidence type="ECO:0000256" key="9">
    <source>
        <dbReference type="ARBA" id="ARBA00023136"/>
    </source>
</evidence>
<evidence type="ECO:0000256" key="3">
    <source>
        <dbReference type="ARBA" id="ARBA00022448"/>
    </source>
</evidence>
<evidence type="ECO:0000256" key="4">
    <source>
        <dbReference type="ARBA" id="ARBA00022461"/>
    </source>
</evidence>
<reference evidence="15 16" key="1">
    <citation type="submission" date="2024-03" db="EMBL/GenBank/DDBJ databases">
        <title>The genome assembly and annotation of the cricket Gryllus longicercus Weissman &amp; Gray.</title>
        <authorList>
            <person name="Szrajer S."/>
            <person name="Gray D."/>
            <person name="Ylla G."/>
        </authorList>
    </citation>
    <scope>NUCLEOTIDE SEQUENCE [LARGE SCALE GENOMIC DNA]</scope>
    <source>
        <strain evidence="15">DAG 2021-001</strain>
        <tissue evidence="15">Whole body minus gut</tissue>
    </source>
</reference>
<protein>
    <submittedName>
        <fullName evidence="15">Uncharacterized protein</fullName>
    </submittedName>
</protein>
<evidence type="ECO:0000256" key="1">
    <source>
        <dbReference type="ARBA" id="ARBA00004141"/>
    </source>
</evidence>
<keyword evidence="8 12" id="KW-0406">Ion transport</keyword>
<evidence type="ECO:0000313" key="16">
    <source>
        <dbReference type="Proteomes" id="UP001378592"/>
    </source>
</evidence>
<keyword evidence="9 14" id="KW-0472">Membrane</keyword>
<keyword evidence="10 12" id="KW-0739">Sodium transport</keyword>